<evidence type="ECO:0000256" key="6">
    <source>
        <dbReference type="ARBA" id="ARBA00022984"/>
    </source>
</evidence>
<comment type="subcellular location">
    <subcellularLocation>
        <location evidence="10">Cytoplasm</location>
    </subcellularLocation>
</comment>
<comment type="catalytic activity">
    <reaction evidence="1 10">
        <text>Hydrolysis of terminal non-reducing N-acetyl-D-hexosamine residues in N-acetyl-beta-D-hexosaminides.</text>
        <dbReference type="EC" id="3.2.1.52"/>
    </reaction>
</comment>
<evidence type="ECO:0000256" key="2">
    <source>
        <dbReference type="ARBA" id="ARBA00022490"/>
    </source>
</evidence>
<dbReference type="PROSITE" id="PS00775">
    <property type="entry name" value="GLYCOSYL_HYDROL_F3"/>
    <property type="match status" value="1"/>
</dbReference>
<keyword evidence="2 10" id="KW-0963">Cytoplasm</keyword>
<keyword evidence="7 10" id="KW-0326">Glycosidase</keyword>
<feature type="binding site" evidence="10">
    <location>
        <position position="134"/>
    </location>
    <ligand>
        <name>substrate</name>
    </ligand>
</feature>
<comment type="similarity">
    <text evidence="10">Belongs to the glycosyl hydrolase 3 family. NagZ subfamily.</text>
</comment>
<feature type="binding site" evidence="10">
    <location>
        <begin position="164"/>
        <end position="165"/>
    </location>
    <ligand>
        <name>substrate</name>
    </ligand>
</feature>
<dbReference type="InterPro" id="IPR036962">
    <property type="entry name" value="Glyco_hydro_3_N_sf"/>
</dbReference>
<sequence length="331" mass="36108">MGPLMMDCSAELLTAQEREMIGHPLVGGIILFARNYHDRSQLQELIQQIRKASTSPLIIAVDHEGGRVQRFRHEFTHLPAMGSLIEYASSMEAAGKLAQACGIIMAYELKLMDIDLSFAPVLDINGVSNVIGDRAFADNVDNVTFLAKEFLTGMRHMNMPTTGKHFPGHGSVEADSHIALPVDDRPLNAILKQDTDVFKACIEEGLLDAIMPAHVVYSAVDPEPAGFSSYWLQTMLRQQFGFSGVIFSDDLSMEGATVAGNYCQRGEAAMHAGCDMILACNNPAGAAHILDNLSQTHIGNPRLSQLIHHKLPKESKALYQAALSVLQQAIQ</sequence>
<dbReference type="EC" id="3.2.1.52" evidence="10"/>
<dbReference type="Proteomes" id="UP001142810">
    <property type="component" value="Unassembled WGS sequence"/>
</dbReference>
<comment type="pathway">
    <text evidence="10">Cell wall biogenesis; peptidoglycan recycling.</text>
</comment>
<protein>
    <recommendedName>
        <fullName evidence="10">Beta-hexosaminidase</fullName>
        <ecNumber evidence="10">3.2.1.52</ecNumber>
    </recommendedName>
    <alternativeName>
        <fullName evidence="10">Beta-N-acetylhexosaminidase</fullName>
    </alternativeName>
    <alternativeName>
        <fullName evidence="10">N-acetyl-beta-glucosaminidase</fullName>
    </alternativeName>
</protein>
<proteinExistence type="inferred from homology"/>
<dbReference type="RefSeq" id="WP_265617591.1">
    <property type="nucleotide sequence ID" value="NZ_JAPFRD010000010.1"/>
</dbReference>
<evidence type="ECO:0000256" key="10">
    <source>
        <dbReference type="HAMAP-Rule" id="MF_00364"/>
    </source>
</evidence>
<dbReference type="InterPro" id="IPR050226">
    <property type="entry name" value="NagZ_Beta-hexosaminidase"/>
</dbReference>
<keyword evidence="13" id="KW-1185">Reference proteome</keyword>
<evidence type="ECO:0000256" key="9">
    <source>
        <dbReference type="ARBA" id="ARBA00023316"/>
    </source>
</evidence>
<keyword evidence="5 10" id="KW-0133">Cell shape</keyword>
<dbReference type="GO" id="GO:0004563">
    <property type="term" value="F:beta-N-acetylhexosaminidase activity"/>
    <property type="evidence" value="ECO:0007669"/>
    <property type="project" value="UniProtKB-EC"/>
</dbReference>
<evidence type="ECO:0000256" key="3">
    <source>
        <dbReference type="ARBA" id="ARBA00022618"/>
    </source>
</evidence>
<comment type="function">
    <text evidence="10">Plays a role in peptidoglycan recycling by cleaving the terminal beta-1,4-linked N-acetylglucosamine (GlcNAc) from peptide-linked peptidoglycan fragments, giving rise to free GlcNAc, anhydro-N-acetylmuramic acid and anhydro-N-acetylmuramic acid-linked peptides.</text>
</comment>
<organism evidence="12 13">
    <name type="scientific">Alteromonas aquimaris</name>
    <dbReference type="NCBI Taxonomy" id="2998417"/>
    <lineage>
        <taxon>Bacteria</taxon>
        <taxon>Pseudomonadati</taxon>
        <taxon>Pseudomonadota</taxon>
        <taxon>Gammaproteobacteria</taxon>
        <taxon>Alteromonadales</taxon>
        <taxon>Alteromonadaceae</taxon>
        <taxon>Alteromonas/Salinimonas group</taxon>
        <taxon>Alteromonas</taxon>
    </lineage>
</organism>
<evidence type="ECO:0000256" key="1">
    <source>
        <dbReference type="ARBA" id="ARBA00001231"/>
    </source>
</evidence>
<dbReference type="Pfam" id="PF00933">
    <property type="entry name" value="Glyco_hydro_3"/>
    <property type="match status" value="1"/>
</dbReference>
<feature type="active site" description="Nucleophile" evidence="10">
    <location>
        <position position="249"/>
    </location>
</feature>
<evidence type="ECO:0000256" key="5">
    <source>
        <dbReference type="ARBA" id="ARBA00022960"/>
    </source>
</evidence>
<keyword evidence="4 10" id="KW-0378">Hydrolase</keyword>
<comment type="caution">
    <text evidence="12">The sequence shown here is derived from an EMBL/GenBank/DDBJ whole genome shotgun (WGS) entry which is preliminary data.</text>
</comment>
<dbReference type="PANTHER" id="PTHR30480">
    <property type="entry name" value="BETA-HEXOSAMINIDASE-RELATED"/>
    <property type="match status" value="1"/>
</dbReference>
<dbReference type="NCBIfam" id="NF003740">
    <property type="entry name" value="PRK05337.1"/>
    <property type="match status" value="1"/>
</dbReference>
<keyword evidence="9 10" id="KW-0961">Cell wall biogenesis/degradation</keyword>
<feature type="domain" description="Glycoside hydrolase family 3 N-terminal" evidence="11">
    <location>
        <begin position="15"/>
        <end position="294"/>
    </location>
</feature>
<keyword evidence="8 10" id="KW-0131">Cell cycle</keyword>
<dbReference type="InterPro" id="IPR001764">
    <property type="entry name" value="Glyco_hydro_3_N"/>
</dbReference>
<dbReference type="InterPro" id="IPR019800">
    <property type="entry name" value="Glyco_hydro_3_AS"/>
</dbReference>
<name>A0ABT3P7M6_9ALTE</name>
<evidence type="ECO:0000256" key="8">
    <source>
        <dbReference type="ARBA" id="ARBA00023306"/>
    </source>
</evidence>
<dbReference type="HAMAP" id="MF_00364">
    <property type="entry name" value="NagZ"/>
    <property type="match status" value="1"/>
</dbReference>
<reference evidence="12" key="1">
    <citation type="submission" date="2022-11" db="EMBL/GenBank/DDBJ databases">
        <title>Alteromonas sp. nov., isolated from sea water of the Qingdao.</title>
        <authorList>
            <person name="Wang Q."/>
        </authorList>
    </citation>
    <scope>NUCLEOTIDE SEQUENCE</scope>
    <source>
        <strain evidence="12">ASW11-7</strain>
    </source>
</reference>
<accession>A0ABT3P7M6</accession>
<evidence type="ECO:0000313" key="13">
    <source>
        <dbReference type="Proteomes" id="UP001142810"/>
    </source>
</evidence>
<gene>
    <name evidence="10 12" type="primary">nagZ</name>
    <name evidence="12" type="ORF">OPS25_09740</name>
</gene>
<evidence type="ECO:0000259" key="11">
    <source>
        <dbReference type="Pfam" id="PF00933"/>
    </source>
</evidence>
<evidence type="ECO:0000313" key="12">
    <source>
        <dbReference type="EMBL" id="MCW8108775.1"/>
    </source>
</evidence>
<feature type="binding site" evidence="10">
    <location>
        <position position="70"/>
    </location>
    <ligand>
        <name>substrate</name>
    </ligand>
</feature>
<dbReference type="Gene3D" id="3.20.20.300">
    <property type="entry name" value="Glycoside hydrolase, family 3, N-terminal domain"/>
    <property type="match status" value="1"/>
</dbReference>
<feature type="site" description="Important for catalytic activity" evidence="10">
    <location>
        <position position="175"/>
    </location>
</feature>
<dbReference type="SUPFAM" id="SSF51445">
    <property type="entry name" value="(Trans)glycosidases"/>
    <property type="match status" value="1"/>
</dbReference>
<dbReference type="PANTHER" id="PTHR30480:SF13">
    <property type="entry name" value="BETA-HEXOSAMINIDASE"/>
    <property type="match status" value="1"/>
</dbReference>
<evidence type="ECO:0000256" key="4">
    <source>
        <dbReference type="ARBA" id="ARBA00022801"/>
    </source>
</evidence>
<dbReference type="InterPro" id="IPR017853">
    <property type="entry name" value="GH"/>
</dbReference>
<dbReference type="EMBL" id="JAPFRD010000010">
    <property type="protein sequence ID" value="MCW8108775.1"/>
    <property type="molecule type" value="Genomic_DNA"/>
</dbReference>
<keyword evidence="3 10" id="KW-0132">Cell division</keyword>
<evidence type="ECO:0000256" key="7">
    <source>
        <dbReference type="ARBA" id="ARBA00023295"/>
    </source>
</evidence>
<dbReference type="InterPro" id="IPR022956">
    <property type="entry name" value="Beta_hexosaminidase_bac"/>
</dbReference>
<feature type="active site" description="Proton donor/acceptor" evidence="10">
    <location>
        <position position="177"/>
    </location>
</feature>
<keyword evidence="6 10" id="KW-0573">Peptidoglycan synthesis</keyword>
<feature type="binding site" evidence="10">
    <location>
        <position position="62"/>
    </location>
    <ligand>
        <name>substrate</name>
    </ligand>
</feature>